<evidence type="ECO:0000259" key="3">
    <source>
        <dbReference type="Pfam" id="PF17147"/>
    </source>
</evidence>
<reference evidence="4" key="1">
    <citation type="journal article" date="2013" name="Environ. Microbiol.">
        <title>Microbiota from the distal guts of lean and obese adolescents exhibit partial functional redundancy besides clear differences in community structure.</title>
        <authorList>
            <person name="Ferrer M."/>
            <person name="Ruiz A."/>
            <person name="Lanza F."/>
            <person name="Haange S.B."/>
            <person name="Oberbach A."/>
            <person name="Till H."/>
            <person name="Bargiela R."/>
            <person name="Campoy C."/>
            <person name="Segura M.T."/>
            <person name="Richter M."/>
            <person name="von Bergen M."/>
            <person name="Seifert J."/>
            <person name="Suarez A."/>
        </authorList>
    </citation>
    <scope>NUCLEOTIDE SEQUENCE</scope>
</reference>
<protein>
    <submittedName>
        <fullName evidence="4">Protein containing Pyruvate flavodoxin/ferredoxin oxidoreductase</fullName>
        <ecNumber evidence="4">1.2.-.-</ecNumber>
    </submittedName>
</protein>
<sequence>MDLSAVPHLATLETKVPFINFFDGFRTSHEYHKIEEMDMEDIRPLVKEEFIEDFRNRALTPERPVTRGTAENPETFFTHREACNTYYDAIPEVVEKYCQEMTKITGREYHLFNYYGAEDAENIIILMGSATEPAREAIDYLNKQGKKVGMVAVHLFRPFSVDFLKKTIPAT</sequence>
<organism evidence="4">
    <name type="scientific">human gut metagenome</name>
    <dbReference type="NCBI Taxonomy" id="408170"/>
    <lineage>
        <taxon>unclassified sequences</taxon>
        <taxon>metagenomes</taxon>
        <taxon>organismal metagenomes</taxon>
    </lineage>
</organism>
<dbReference type="Gene3D" id="3.40.50.920">
    <property type="match status" value="1"/>
</dbReference>
<dbReference type="InterPro" id="IPR009014">
    <property type="entry name" value="Transketo_C/PFOR_II"/>
</dbReference>
<dbReference type="InterPro" id="IPR029061">
    <property type="entry name" value="THDP-binding"/>
</dbReference>
<evidence type="ECO:0000259" key="2">
    <source>
        <dbReference type="Pfam" id="PF01855"/>
    </source>
</evidence>
<dbReference type="AlphaFoldDB" id="K1UYV1"/>
<evidence type="ECO:0000313" key="4">
    <source>
        <dbReference type="EMBL" id="EKC76796.1"/>
    </source>
</evidence>
<feature type="non-terminal residue" evidence="4">
    <location>
        <position position="171"/>
    </location>
</feature>
<accession>K1UYV1</accession>
<gene>
    <name evidence="4" type="ORF">LEA_04513</name>
</gene>
<comment type="caution">
    <text evidence="4">The sequence shown here is derived from an EMBL/GenBank/DDBJ whole genome shotgun (WGS) entry which is preliminary data.</text>
</comment>
<keyword evidence="1 4" id="KW-0560">Oxidoreductase</keyword>
<dbReference type="PANTHER" id="PTHR32154">
    <property type="entry name" value="PYRUVATE-FLAVODOXIN OXIDOREDUCTASE-RELATED"/>
    <property type="match status" value="1"/>
</dbReference>
<dbReference type="PANTHER" id="PTHR32154:SF0">
    <property type="entry name" value="PYRUVATE-FLAVODOXIN OXIDOREDUCTASE-RELATED"/>
    <property type="match status" value="1"/>
</dbReference>
<dbReference type="Pfam" id="PF17147">
    <property type="entry name" value="PFOR_II"/>
    <property type="match status" value="1"/>
</dbReference>
<dbReference type="InterPro" id="IPR002880">
    <property type="entry name" value="Pyrv_Fd/Flavodoxin_OxRdtase_N"/>
</dbReference>
<dbReference type="Gene3D" id="3.40.50.970">
    <property type="match status" value="1"/>
</dbReference>
<evidence type="ECO:0000256" key="1">
    <source>
        <dbReference type="ARBA" id="ARBA00023002"/>
    </source>
</evidence>
<dbReference type="EMBL" id="AJWY01002971">
    <property type="protein sequence ID" value="EKC76796.1"/>
    <property type="molecule type" value="Genomic_DNA"/>
</dbReference>
<proteinExistence type="predicted"/>
<dbReference type="InterPro" id="IPR050722">
    <property type="entry name" value="Pyruvate:ferred/Flavod_OxRd"/>
</dbReference>
<dbReference type="GO" id="GO:0006979">
    <property type="term" value="P:response to oxidative stress"/>
    <property type="evidence" value="ECO:0007669"/>
    <property type="project" value="TreeGrafter"/>
</dbReference>
<dbReference type="EC" id="1.2.-.-" evidence="4"/>
<keyword evidence="4" id="KW-0670">Pyruvate</keyword>
<dbReference type="GO" id="GO:0016491">
    <property type="term" value="F:oxidoreductase activity"/>
    <property type="evidence" value="ECO:0007669"/>
    <property type="project" value="UniProtKB-KW"/>
</dbReference>
<feature type="domain" description="Pyruvate:ferredoxin oxidoreductase core" evidence="3">
    <location>
        <begin position="120"/>
        <end position="166"/>
    </location>
</feature>
<dbReference type="SUPFAM" id="SSF52922">
    <property type="entry name" value="TK C-terminal domain-like"/>
    <property type="match status" value="1"/>
</dbReference>
<feature type="domain" description="Pyruvate flavodoxin/ferredoxin oxidoreductase pyrimidine binding" evidence="2">
    <location>
        <begin position="2"/>
        <end position="97"/>
    </location>
</feature>
<dbReference type="SUPFAM" id="SSF52518">
    <property type="entry name" value="Thiamin diphosphate-binding fold (THDP-binding)"/>
    <property type="match status" value="1"/>
</dbReference>
<name>K1UYV1_9ZZZZ</name>
<dbReference type="InterPro" id="IPR033412">
    <property type="entry name" value="PFOR_II"/>
</dbReference>
<dbReference type="Pfam" id="PF01855">
    <property type="entry name" value="POR_N"/>
    <property type="match status" value="1"/>
</dbReference>